<evidence type="ECO:0000256" key="6">
    <source>
        <dbReference type="ARBA" id="ARBA00023136"/>
    </source>
</evidence>
<evidence type="ECO:0000313" key="11">
    <source>
        <dbReference type="Proteomes" id="UP000502823"/>
    </source>
</evidence>
<dbReference type="Pfam" id="PF01758">
    <property type="entry name" value="SBF"/>
    <property type="match status" value="1"/>
</dbReference>
<keyword evidence="5 8" id="KW-1133">Transmembrane helix</keyword>
<evidence type="ECO:0000256" key="3">
    <source>
        <dbReference type="ARBA" id="ARBA00022692"/>
    </source>
</evidence>
<dbReference type="Gene3D" id="1.20.1530.20">
    <property type="match status" value="1"/>
</dbReference>
<evidence type="ECO:0000256" key="7">
    <source>
        <dbReference type="SAM" id="MobiDB-lite"/>
    </source>
</evidence>
<dbReference type="InParanoid" id="A0A6L2PQJ5"/>
<dbReference type="InterPro" id="IPR002657">
    <property type="entry name" value="BilAc:Na_symport/Acr3"/>
</dbReference>
<comment type="similarity">
    <text evidence="2">Belongs to the bile acid:sodium symporter (BASS) (TC 2.A.28) family.</text>
</comment>
<evidence type="ECO:0000256" key="9">
    <source>
        <dbReference type="SAM" id="SignalP"/>
    </source>
</evidence>
<dbReference type="AlphaFoldDB" id="A0A6L2PQJ5"/>
<dbReference type="GO" id="GO:0015293">
    <property type="term" value="F:symporter activity"/>
    <property type="evidence" value="ECO:0007669"/>
    <property type="project" value="UniProtKB-KW"/>
</dbReference>
<keyword evidence="6 8" id="KW-0472">Membrane</keyword>
<proteinExistence type="inferred from homology"/>
<feature type="transmembrane region" description="Helical" evidence="8">
    <location>
        <begin position="190"/>
        <end position="208"/>
    </location>
</feature>
<feature type="chain" id="PRO_5026738276" evidence="9">
    <location>
        <begin position="32"/>
        <end position="473"/>
    </location>
</feature>
<feature type="transmembrane region" description="Helical" evidence="8">
    <location>
        <begin position="154"/>
        <end position="178"/>
    </location>
</feature>
<feature type="transmembrane region" description="Helical" evidence="8">
    <location>
        <begin position="220"/>
        <end position="242"/>
    </location>
</feature>
<keyword evidence="11" id="KW-1185">Reference proteome</keyword>
<dbReference type="FunCoup" id="A0A6L2PQJ5">
    <property type="interactions" value="109"/>
</dbReference>
<evidence type="ECO:0000256" key="1">
    <source>
        <dbReference type="ARBA" id="ARBA00004141"/>
    </source>
</evidence>
<evidence type="ECO:0000256" key="2">
    <source>
        <dbReference type="ARBA" id="ARBA00006528"/>
    </source>
</evidence>
<dbReference type="PANTHER" id="PTHR10361">
    <property type="entry name" value="SODIUM-BILE ACID COTRANSPORTER"/>
    <property type="match status" value="1"/>
</dbReference>
<keyword evidence="4" id="KW-0813">Transport</keyword>
<feature type="compositionally biased region" description="Polar residues" evidence="7">
    <location>
        <begin position="455"/>
        <end position="473"/>
    </location>
</feature>
<evidence type="ECO:0000256" key="5">
    <source>
        <dbReference type="ARBA" id="ARBA00022989"/>
    </source>
</evidence>
<dbReference type="GO" id="GO:0016020">
    <property type="term" value="C:membrane"/>
    <property type="evidence" value="ECO:0007669"/>
    <property type="project" value="UniProtKB-SubCell"/>
</dbReference>
<protein>
    <submittedName>
        <fullName evidence="10">Uncharacterized protein</fullName>
    </submittedName>
</protein>
<keyword evidence="4" id="KW-0769">Symport</keyword>
<organism evidence="10 11">
    <name type="scientific">Coptotermes formosanus</name>
    <name type="common">Formosan subterranean termite</name>
    <dbReference type="NCBI Taxonomy" id="36987"/>
    <lineage>
        <taxon>Eukaryota</taxon>
        <taxon>Metazoa</taxon>
        <taxon>Ecdysozoa</taxon>
        <taxon>Arthropoda</taxon>
        <taxon>Hexapoda</taxon>
        <taxon>Insecta</taxon>
        <taxon>Pterygota</taxon>
        <taxon>Neoptera</taxon>
        <taxon>Polyneoptera</taxon>
        <taxon>Dictyoptera</taxon>
        <taxon>Blattodea</taxon>
        <taxon>Blattoidea</taxon>
        <taxon>Termitoidae</taxon>
        <taxon>Rhinotermitidae</taxon>
        <taxon>Coptotermes</taxon>
    </lineage>
</organism>
<name>A0A6L2PQJ5_COPFO</name>
<dbReference type="OrthoDB" id="203097at2759"/>
<evidence type="ECO:0000313" key="10">
    <source>
        <dbReference type="EMBL" id="GFG34891.1"/>
    </source>
</evidence>
<feature type="transmembrane region" description="Helical" evidence="8">
    <location>
        <begin position="411"/>
        <end position="430"/>
    </location>
</feature>
<comment type="caution">
    <text evidence="10">The sequence shown here is derived from an EMBL/GenBank/DDBJ whole genome shotgun (WGS) entry which is preliminary data.</text>
</comment>
<evidence type="ECO:0000256" key="4">
    <source>
        <dbReference type="ARBA" id="ARBA00022847"/>
    </source>
</evidence>
<feature type="region of interest" description="Disordered" evidence="7">
    <location>
        <begin position="441"/>
        <end position="473"/>
    </location>
</feature>
<sequence length="473" mass="52154">MCPLWPFHLFFIYGSLLVPLWMLSSSVVSSASDRMSSWLVSFDPVEVLLPMDSTSAVNFSTSLRPEEIDVGVVRVTTSDGSVANTYPADKTYMLKTESISDFKNWSSAFNVTGNFLGYAEMRLQLINNSDNTILKHSNPVNVKVVRNQGVIDQLFTYSVAVLVSVIYINFGCALDWSVFKITMRRPVGPIIGFLCQFLLMPLISFGLGKCLFSGSVPMQLGMLFTGVSPAGGASNIWTYILGGNLSLSITMTTISTFAAFAMMPLWIFTLGQVIFQEGKLGVPYSRIAMFAIALVIPLGIGFLIQKYLPRVTKIMVQILKPFSILLILFIVIFAIITNLYLFELFTWKIFVAGLGLPWLGYFCGWLLAHLFKQPPNDTLAISIETGIQNTGIAIFLLRFSLGQPEADLTTVVPVAVAVMTPIPLLFMYIYQKCAPRWNKKKGEPLSPQNDDKMTSAASGSVTNPYTIGTGSIK</sequence>
<dbReference type="Proteomes" id="UP000502823">
    <property type="component" value="Unassembled WGS sequence"/>
</dbReference>
<comment type="subcellular location">
    <subcellularLocation>
        <location evidence="1">Membrane</location>
        <topology evidence="1">Multi-pass membrane protein</topology>
    </subcellularLocation>
</comment>
<dbReference type="PANTHER" id="PTHR10361:SF28">
    <property type="entry name" value="P3 PROTEIN-RELATED"/>
    <property type="match status" value="1"/>
</dbReference>
<gene>
    <name evidence="10" type="ORF">Cfor_00106</name>
</gene>
<feature type="transmembrane region" description="Helical" evidence="8">
    <location>
        <begin position="324"/>
        <end position="341"/>
    </location>
</feature>
<dbReference type="InterPro" id="IPR038770">
    <property type="entry name" value="Na+/solute_symporter_sf"/>
</dbReference>
<feature type="transmembrane region" description="Helical" evidence="8">
    <location>
        <begin position="254"/>
        <end position="275"/>
    </location>
</feature>
<feature type="transmembrane region" description="Helical" evidence="8">
    <location>
        <begin position="287"/>
        <end position="304"/>
    </location>
</feature>
<keyword evidence="3 8" id="KW-0812">Transmembrane</keyword>
<dbReference type="EMBL" id="BLKM01011911">
    <property type="protein sequence ID" value="GFG34891.1"/>
    <property type="molecule type" value="Genomic_DNA"/>
</dbReference>
<dbReference type="InterPro" id="IPR004710">
    <property type="entry name" value="Bilac:Na_transpt"/>
</dbReference>
<evidence type="ECO:0000256" key="8">
    <source>
        <dbReference type="SAM" id="Phobius"/>
    </source>
</evidence>
<keyword evidence="9" id="KW-0732">Signal</keyword>
<accession>A0A6L2PQJ5</accession>
<feature type="signal peptide" evidence="9">
    <location>
        <begin position="1"/>
        <end position="31"/>
    </location>
</feature>
<reference evidence="11" key="1">
    <citation type="submission" date="2020-01" db="EMBL/GenBank/DDBJ databases">
        <title>Draft genome sequence of the Termite Coptotermes fromosanus.</title>
        <authorList>
            <person name="Itakura S."/>
            <person name="Yosikawa Y."/>
            <person name="Umezawa K."/>
        </authorList>
    </citation>
    <scope>NUCLEOTIDE SEQUENCE [LARGE SCALE GENOMIC DNA]</scope>
</reference>
<feature type="transmembrane region" description="Helical" evidence="8">
    <location>
        <begin position="347"/>
        <end position="367"/>
    </location>
</feature>